<sequence>DLFAPAGSDFVKWYLERKEREGDVDILEEFRKTKNVPGLETLMPRPPKDLSRSPPAVPEALKEASAFLDDLMKSPPSTRRDITKYFVSLIKAEEEAMCTQQQFHQPQQLDVFHADGVPSAMSPRPPIRAVKSPRLVRKKEKTGGGVPLSPSCEKKRGSEGGVQDGCERQEGEGTLEETGHEERQEVSDLERERPESGESKGGEGGSLDIPSAEMEGEGGMTEEGQEAAQSQVGAEDSADRQGSGIAREGMSALKSSDDIQETDNHSHIQNAEEEERLDAALESDPREEKEQQPDQKEEENQEEEREGEGEIPKQPRDDKTIPRLQLPKDVSASSSNPQVIKKISPTRHPCKQPGAATQFIVPPDIVPSLILSSDALHLSSLNSSNWTAYRSGFWPSSASPRAVPTTCRSSGHANLLAMAQVDAARGWEANPAPVDPLAMDPEAILSRALDVAAERQREREDRENARASNRNAGKERQISPKRQTRRGGGYERASSATAASSGAILERSDVSEEDIEKEGASTRRGSQVTAAGEKRQQGGLRQIRWHLPVGQAGHGGRRLSIPSFLNAVGGEGEGGAAEEGHTRRRLRRRHLNARPGPVVMLPKALRQTTRPPGNTDLLKRREGEGGQGEEDDDQALKGLADELASASLESASQIIRGEEREERRAMRAERERGGHSGSLSLSLSFSKNPSISHDLSQAPHAHDARLIEGDFHNAPPPEGQREWEVLAQKYADRSGDPFKRAGIGVRRLRRAPPPAALQSPFKAAVSLHGHAPASSDNSMITFEPANSPSNKGKGAILPQLGSGNGHSSRSPQKRKSPVKGREGGSPSPGGRERLPLVSAVHPHRASPHKNRTDCPPQSLVNQPLDFRASSPGAASLAGGRESPGGGRRSPSPVGLERRFVDVDRNVTVSSAGSATVRWSVASPRLFGTNYRWLCPSPAPSCSQGNGGPSSSSAAKQGTPHGEGEPPRGVEEAQDLESSAFQQAWERLRMGAQTDRSHDRLHTTHGRRERERESPGERGERGGHTAANMAAIQTASSAAPPLLVCGFRPPPPRDLPNRPTAPDAAPPKHRGARGRLRDARGLKGKEQGESPRAPGGNVGSSGGEDSSMLASLSIHGGQVGSLSGSLTLSIEVPDEHHQSQSEMDALRESGGSWGRRGSGPMFTHDSERVAEGGSFMGGGQVFEASRTFSNSASMRSSLDKIPAVNQR</sequence>
<dbReference type="EMBL" id="CDMZ01003010">
    <property type="protein sequence ID" value="CEM44772.1"/>
    <property type="molecule type" value="Genomic_DNA"/>
</dbReference>
<gene>
    <name evidence="2" type="ORF">Cvel_28591</name>
</gene>
<proteinExistence type="predicted"/>
<feature type="region of interest" description="Disordered" evidence="1">
    <location>
        <begin position="654"/>
        <end position="680"/>
    </location>
</feature>
<organism evidence="2">
    <name type="scientific">Chromera velia CCMP2878</name>
    <dbReference type="NCBI Taxonomy" id="1169474"/>
    <lineage>
        <taxon>Eukaryota</taxon>
        <taxon>Sar</taxon>
        <taxon>Alveolata</taxon>
        <taxon>Colpodellida</taxon>
        <taxon>Chromeraceae</taxon>
        <taxon>Chromera</taxon>
    </lineage>
</organism>
<evidence type="ECO:0000256" key="1">
    <source>
        <dbReference type="SAM" id="MobiDB-lite"/>
    </source>
</evidence>
<feature type="compositionally biased region" description="Basic and acidic residues" evidence="1">
    <location>
        <begin position="1133"/>
        <end position="1146"/>
    </location>
</feature>
<feature type="compositionally biased region" description="Polar residues" evidence="1">
    <location>
        <begin position="939"/>
        <end position="955"/>
    </location>
</feature>
<feature type="compositionally biased region" description="Basic and acidic residues" evidence="1">
    <location>
        <begin position="656"/>
        <end position="674"/>
    </location>
</feature>
<accession>A0A0G4HKY9</accession>
<feature type="compositionally biased region" description="Acidic residues" evidence="1">
    <location>
        <begin position="296"/>
        <end position="307"/>
    </location>
</feature>
<feature type="compositionally biased region" description="Low complexity" evidence="1">
    <location>
        <begin position="493"/>
        <end position="503"/>
    </location>
</feature>
<feature type="region of interest" description="Disordered" evidence="1">
    <location>
        <begin position="452"/>
        <end position="543"/>
    </location>
</feature>
<feature type="region of interest" description="Disordered" evidence="1">
    <location>
        <begin position="1133"/>
        <end position="1174"/>
    </location>
</feature>
<feature type="region of interest" description="Disordered" evidence="1">
    <location>
        <begin position="990"/>
        <end position="1022"/>
    </location>
</feature>
<feature type="region of interest" description="Disordered" evidence="1">
    <location>
        <begin position="767"/>
        <end position="896"/>
    </location>
</feature>
<feature type="non-terminal residue" evidence="2">
    <location>
        <position position="1"/>
    </location>
</feature>
<feature type="region of interest" description="Disordered" evidence="1">
    <location>
        <begin position="37"/>
        <end position="58"/>
    </location>
</feature>
<feature type="region of interest" description="Disordered" evidence="1">
    <location>
        <begin position="605"/>
        <end position="633"/>
    </location>
</feature>
<feature type="compositionally biased region" description="Polar residues" evidence="1">
    <location>
        <begin position="774"/>
        <end position="790"/>
    </location>
</feature>
<reference evidence="2" key="1">
    <citation type="submission" date="2014-11" db="EMBL/GenBank/DDBJ databases">
        <authorList>
            <person name="Otto D Thomas"/>
            <person name="Naeem Raeece"/>
        </authorList>
    </citation>
    <scope>NUCLEOTIDE SEQUENCE</scope>
</reference>
<feature type="compositionally biased region" description="Basic and acidic residues" evidence="1">
    <location>
        <begin position="165"/>
        <end position="201"/>
    </location>
</feature>
<feature type="region of interest" description="Disordered" evidence="1">
    <location>
        <begin position="939"/>
        <end position="976"/>
    </location>
</feature>
<feature type="compositionally biased region" description="Basic and acidic residues" evidence="1">
    <location>
        <begin position="994"/>
        <end position="1022"/>
    </location>
</feature>
<feature type="compositionally biased region" description="Low complexity" evidence="1">
    <location>
        <begin position="868"/>
        <end position="880"/>
    </location>
</feature>
<feature type="region of interest" description="Disordered" evidence="1">
    <location>
        <begin position="1039"/>
        <end position="1107"/>
    </location>
</feature>
<feature type="compositionally biased region" description="Basic and acidic residues" evidence="1">
    <location>
        <begin position="1074"/>
        <end position="1088"/>
    </location>
</feature>
<dbReference type="AlphaFoldDB" id="A0A0G4HKY9"/>
<feature type="compositionally biased region" description="Basic and acidic residues" evidence="1">
    <location>
        <begin position="961"/>
        <end position="970"/>
    </location>
</feature>
<feature type="compositionally biased region" description="Basic and acidic residues" evidence="1">
    <location>
        <begin position="277"/>
        <end position="295"/>
    </location>
</feature>
<name>A0A0G4HKY9_9ALVE</name>
<feature type="region of interest" description="Disordered" evidence="1">
    <location>
        <begin position="115"/>
        <end position="338"/>
    </location>
</feature>
<evidence type="ECO:0000313" key="2">
    <source>
        <dbReference type="EMBL" id="CEM44772.1"/>
    </source>
</evidence>
<feature type="compositionally biased region" description="Basic and acidic residues" evidence="1">
    <location>
        <begin position="308"/>
        <end position="321"/>
    </location>
</feature>
<protein>
    <submittedName>
        <fullName evidence="2">Uncharacterized protein</fullName>
    </submittedName>
</protein>
<dbReference type="VEuPathDB" id="CryptoDB:Cvel_28591"/>
<feature type="compositionally biased region" description="Basic and acidic residues" evidence="1">
    <location>
        <begin position="452"/>
        <end position="465"/>
    </location>
</feature>